<evidence type="ECO:0000256" key="2">
    <source>
        <dbReference type="ARBA" id="ARBA00022679"/>
    </source>
</evidence>
<dbReference type="GO" id="GO:0016773">
    <property type="term" value="F:phosphotransferase activity, alcohol group as acceptor"/>
    <property type="evidence" value="ECO:0007669"/>
    <property type="project" value="InterPro"/>
</dbReference>
<evidence type="ECO:0000256" key="4">
    <source>
        <dbReference type="ARBA" id="ARBA00022777"/>
    </source>
</evidence>
<gene>
    <name evidence="11" type="ORF">SBRY_50451</name>
</gene>
<evidence type="ECO:0000256" key="8">
    <source>
        <dbReference type="PIRSR" id="PIRSR000706-1"/>
    </source>
</evidence>
<feature type="binding site" evidence="9">
    <location>
        <position position="194"/>
    </location>
    <ligand>
        <name>Mg(2+)</name>
        <dbReference type="ChEBI" id="CHEBI:18420"/>
    </ligand>
</feature>
<comment type="caution">
    <text evidence="11">The sequence shown here is derived from an EMBL/GenBank/DDBJ whole genome shotgun (WGS) entry which is preliminary data.</text>
</comment>
<feature type="binding site" evidence="9">
    <location>
        <position position="180"/>
    </location>
    <ligand>
        <name>Mg(2+)</name>
        <dbReference type="ChEBI" id="CHEBI:18420"/>
    </ligand>
</feature>
<dbReference type="InterPro" id="IPR002575">
    <property type="entry name" value="Aminoglycoside_PTrfase"/>
</dbReference>
<dbReference type="Gene3D" id="3.30.200.20">
    <property type="entry name" value="Phosphorylase Kinase, domain 1"/>
    <property type="match status" value="1"/>
</dbReference>
<dbReference type="GO" id="GO:0005524">
    <property type="term" value="F:ATP binding"/>
    <property type="evidence" value="ECO:0007669"/>
    <property type="project" value="UniProtKB-KW"/>
</dbReference>
<accession>A0A9W4H4R8</accession>
<name>A0A9W4H4R8_9ACTN</name>
<evidence type="ECO:0000256" key="6">
    <source>
        <dbReference type="ARBA" id="ARBA00023251"/>
    </source>
</evidence>
<keyword evidence="9" id="KW-0460">Magnesium</keyword>
<comment type="similarity">
    <text evidence="1 7">Belongs to the aminoglycoside phosphotransferase family.</text>
</comment>
<dbReference type="InterPro" id="IPR011009">
    <property type="entry name" value="Kinase-like_dom_sf"/>
</dbReference>
<keyword evidence="3 7" id="KW-0547">Nucleotide-binding</keyword>
<reference evidence="11" key="1">
    <citation type="submission" date="2021-06" db="EMBL/GenBank/DDBJ databases">
        <authorList>
            <person name="Arsene-Ploetze F."/>
        </authorList>
    </citation>
    <scope>NUCLEOTIDE SEQUENCE</scope>
    <source>
        <strain evidence="11">SBRY1</strain>
    </source>
</reference>
<dbReference type="PANTHER" id="PTHR21310">
    <property type="entry name" value="AMINOGLYCOSIDE PHOSPHOTRANSFERASE-RELATED-RELATED"/>
    <property type="match status" value="1"/>
</dbReference>
<feature type="domain" description="Aminoglycoside phosphotransferase" evidence="10">
    <location>
        <begin position="37"/>
        <end position="242"/>
    </location>
</feature>
<evidence type="ECO:0000313" key="12">
    <source>
        <dbReference type="Proteomes" id="UP001153328"/>
    </source>
</evidence>
<protein>
    <submittedName>
        <fullName evidence="11">Kanamycin kinase</fullName>
    </submittedName>
</protein>
<dbReference type="GO" id="GO:0046677">
    <property type="term" value="P:response to antibiotic"/>
    <property type="evidence" value="ECO:0007669"/>
    <property type="project" value="UniProtKB-KW"/>
</dbReference>
<dbReference type="EMBL" id="CAJVAX010000019">
    <property type="protein sequence ID" value="CAG7650807.1"/>
    <property type="molecule type" value="Genomic_DNA"/>
</dbReference>
<evidence type="ECO:0000256" key="3">
    <source>
        <dbReference type="ARBA" id="ARBA00022741"/>
    </source>
</evidence>
<dbReference type="Pfam" id="PF01636">
    <property type="entry name" value="APH"/>
    <property type="match status" value="1"/>
</dbReference>
<dbReference type="PIRSF" id="PIRSF000706">
    <property type="entry name" value="Kanamycin_kin"/>
    <property type="match status" value="1"/>
</dbReference>
<evidence type="ECO:0000256" key="5">
    <source>
        <dbReference type="ARBA" id="ARBA00022840"/>
    </source>
</evidence>
<keyword evidence="5 7" id="KW-0067">ATP-binding</keyword>
<organism evidence="11 12">
    <name type="scientific">Actinacidiphila bryophytorum</name>
    <dbReference type="NCBI Taxonomy" id="1436133"/>
    <lineage>
        <taxon>Bacteria</taxon>
        <taxon>Bacillati</taxon>
        <taxon>Actinomycetota</taxon>
        <taxon>Actinomycetes</taxon>
        <taxon>Kitasatosporales</taxon>
        <taxon>Streptomycetaceae</taxon>
        <taxon>Actinacidiphila</taxon>
    </lineage>
</organism>
<dbReference type="Gene3D" id="3.90.1200.10">
    <property type="match status" value="1"/>
</dbReference>
<keyword evidence="12" id="KW-1185">Reference proteome</keyword>
<keyword evidence="4 7" id="KW-0418">Kinase</keyword>
<dbReference type="CDD" id="cd05150">
    <property type="entry name" value="APH"/>
    <property type="match status" value="1"/>
</dbReference>
<dbReference type="InterPro" id="IPR051678">
    <property type="entry name" value="AGP_Transferase"/>
</dbReference>
<dbReference type="Proteomes" id="UP001153328">
    <property type="component" value="Unassembled WGS sequence"/>
</dbReference>
<dbReference type="GO" id="GO:0046872">
    <property type="term" value="F:metal ion binding"/>
    <property type="evidence" value="ECO:0007669"/>
    <property type="project" value="UniProtKB-KW"/>
</dbReference>
<evidence type="ECO:0000259" key="10">
    <source>
        <dbReference type="Pfam" id="PF01636"/>
    </source>
</evidence>
<feature type="active site" description="Proton acceptor" evidence="8">
    <location>
        <position position="175"/>
    </location>
</feature>
<dbReference type="AlphaFoldDB" id="A0A9W4H4R8"/>
<evidence type="ECO:0000256" key="7">
    <source>
        <dbReference type="PIRNR" id="PIRNR000706"/>
    </source>
</evidence>
<dbReference type="SUPFAM" id="SSF56112">
    <property type="entry name" value="Protein kinase-like (PK-like)"/>
    <property type="match status" value="1"/>
</dbReference>
<sequence>MDYSGPPQGETAVPAPITACAAGRPVLPVWVNRSGGTTFQLGDGEGRLFAKWAPAGSGIDLGAEAARLRWAADFTPVPRVLDHGLDAAGQWLVTAGLPGESAVSPRWKADPKAAVRALGAGLRALHDRLPVDECPFSWSVERRRARDPDLDIALAADPALAVPPPVDRLVVCHGDACAPNTLLDEDGRWSAHVDLGALGVADRWADIAIAVWNLDYNYGPGWTDTFYEAYGIAPDPERVAFYRRMGGVSKV</sequence>
<keyword evidence="9" id="KW-0479">Metal-binding</keyword>
<evidence type="ECO:0000256" key="9">
    <source>
        <dbReference type="PIRSR" id="PIRSR000706-2"/>
    </source>
</evidence>
<dbReference type="RefSeq" id="WP_205043684.1">
    <property type="nucleotide sequence ID" value="NZ_CAJVAX010000019.1"/>
</dbReference>
<evidence type="ECO:0000313" key="11">
    <source>
        <dbReference type="EMBL" id="CAG7650807.1"/>
    </source>
</evidence>
<dbReference type="GO" id="GO:0016301">
    <property type="term" value="F:kinase activity"/>
    <property type="evidence" value="ECO:0007669"/>
    <property type="project" value="UniProtKB-KW"/>
</dbReference>
<keyword evidence="6 7" id="KW-0046">Antibiotic resistance</keyword>
<proteinExistence type="inferred from homology"/>
<dbReference type="PANTHER" id="PTHR21310:SF41">
    <property type="entry name" value="3'-PHOSPHOTRANSFERASE, PUTATIVE-RELATED"/>
    <property type="match status" value="1"/>
</dbReference>
<dbReference type="InterPro" id="IPR024165">
    <property type="entry name" value="Kan/Strep_kinase"/>
</dbReference>
<evidence type="ECO:0000256" key="1">
    <source>
        <dbReference type="ARBA" id="ARBA00006219"/>
    </source>
</evidence>
<keyword evidence="2 7" id="KW-0808">Transferase</keyword>